<dbReference type="InterPro" id="IPR050256">
    <property type="entry name" value="Glycosyltransferase_2"/>
</dbReference>
<keyword evidence="2" id="KW-0808">Transferase</keyword>
<dbReference type="SUPFAM" id="SSF53448">
    <property type="entry name" value="Nucleotide-diphospho-sugar transferases"/>
    <property type="match status" value="1"/>
</dbReference>
<evidence type="ECO:0000313" key="3">
    <source>
        <dbReference type="Proteomes" id="UP000005755"/>
    </source>
</evidence>
<dbReference type="Pfam" id="PF00535">
    <property type="entry name" value="Glycos_transf_2"/>
    <property type="match status" value="1"/>
</dbReference>
<evidence type="ECO:0000259" key="1">
    <source>
        <dbReference type="Pfam" id="PF00535"/>
    </source>
</evidence>
<name>A0ABN0BBY2_9HELI</name>
<dbReference type="EMBL" id="DS990392">
    <property type="protein sequence ID" value="EFR47066.1"/>
    <property type="molecule type" value="Genomic_DNA"/>
</dbReference>
<reference evidence="3" key="1">
    <citation type="journal article" date="2014" name="Genome Announc.">
        <title>Draft genome sequences of six enterohepatic helicobacter species isolated from humans and one from rhesus macaques.</title>
        <authorList>
            <person name="Shen Z."/>
            <person name="Sheh A."/>
            <person name="Young S.K."/>
            <person name="Abouelliel A."/>
            <person name="Ward D.V."/>
            <person name="Earl A.M."/>
            <person name="Fox J.G."/>
        </authorList>
    </citation>
    <scope>NUCLEOTIDE SEQUENCE [LARGE SCALE GENOMIC DNA]</scope>
    <source>
        <strain evidence="3">CCUG 18818</strain>
    </source>
</reference>
<dbReference type="Gene3D" id="3.90.550.10">
    <property type="entry name" value="Spore Coat Polysaccharide Biosynthesis Protein SpsA, Chain A"/>
    <property type="match status" value="1"/>
</dbReference>
<dbReference type="Proteomes" id="UP000005755">
    <property type="component" value="Unassembled WGS sequence"/>
</dbReference>
<dbReference type="EC" id="2.4.-.-" evidence="2"/>
<dbReference type="RefSeq" id="WP_002956949.1">
    <property type="nucleotide sequence ID" value="NZ_DS990392.1"/>
</dbReference>
<sequence length="184" mass="20526">MAKLSVVVPCYNEAKNIMAFYTSMLEVFTAIVCHHAHTNFELVFVNDGSKDETLLTLRNLENQILSSFAPPPVKISISIVDFSRNFGKEAAMYAGLQTSSGDCVVIIDADLQDPPLMIVEMFDKWCNDEADIVYARRVSRKGEGFLRARLSEGFYVLSNFISDVRLESGVLIILLGFSITIFPV</sequence>
<organism evidence="2 3">
    <name type="scientific">Helicobacter cinaedi CCUG 18818 = ATCC BAA-847</name>
    <dbReference type="NCBI Taxonomy" id="537971"/>
    <lineage>
        <taxon>Bacteria</taxon>
        <taxon>Pseudomonadati</taxon>
        <taxon>Campylobacterota</taxon>
        <taxon>Epsilonproteobacteria</taxon>
        <taxon>Campylobacterales</taxon>
        <taxon>Helicobacteraceae</taxon>
        <taxon>Helicobacter</taxon>
    </lineage>
</organism>
<dbReference type="PANTHER" id="PTHR48090:SF8">
    <property type="entry name" value="GLYCOSYLTRANSFERASE CSBB-RELATED"/>
    <property type="match status" value="1"/>
</dbReference>
<protein>
    <submittedName>
        <fullName evidence="2">Glycosyltransferase, group 2 family protein</fullName>
        <ecNumber evidence="2">2.4.-.-</ecNumber>
    </submittedName>
</protein>
<dbReference type="CDD" id="cd04187">
    <property type="entry name" value="DPM1_like_bac"/>
    <property type="match status" value="1"/>
</dbReference>
<dbReference type="InterPro" id="IPR001173">
    <property type="entry name" value="Glyco_trans_2-like"/>
</dbReference>
<dbReference type="PANTHER" id="PTHR48090">
    <property type="entry name" value="UNDECAPRENYL-PHOSPHATE 4-DEOXY-4-FORMAMIDO-L-ARABINOSE TRANSFERASE-RELATED"/>
    <property type="match status" value="1"/>
</dbReference>
<proteinExistence type="predicted"/>
<keyword evidence="3" id="KW-1185">Reference proteome</keyword>
<gene>
    <name evidence="2" type="ORF">HCCG_01614</name>
</gene>
<feature type="domain" description="Glycosyltransferase 2-like" evidence="1">
    <location>
        <begin position="5"/>
        <end position="155"/>
    </location>
</feature>
<evidence type="ECO:0000313" key="2">
    <source>
        <dbReference type="EMBL" id="EFR47066.1"/>
    </source>
</evidence>
<dbReference type="InterPro" id="IPR029044">
    <property type="entry name" value="Nucleotide-diphossugar_trans"/>
</dbReference>
<keyword evidence="2" id="KW-0328">Glycosyltransferase</keyword>
<dbReference type="GO" id="GO:0016757">
    <property type="term" value="F:glycosyltransferase activity"/>
    <property type="evidence" value="ECO:0007669"/>
    <property type="project" value="UniProtKB-KW"/>
</dbReference>
<accession>A0ABN0BBY2</accession>